<organism evidence="12 13">
    <name type="scientific">Verticiella sediminum</name>
    <dbReference type="NCBI Taxonomy" id="1247510"/>
    <lineage>
        <taxon>Bacteria</taxon>
        <taxon>Pseudomonadati</taxon>
        <taxon>Pseudomonadota</taxon>
        <taxon>Betaproteobacteria</taxon>
        <taxon>Burkholderiales</taxon>
        <taxon>Alcaligenaceae</taxon>
        <taxon>Verticiella</taxon>
    </lineage>
</organism>
<dbReference type="GO" id="GO:0019521">
    <property type="term" value="P:D-gluconate metabolic process"/>
    <property type="evidence" value="ECO:0007669"/>
    <property type="project" value="UniProtKB-KW"/>
</dbReference>
<dbReference type="OrthoDB" id="9795716at2"/>
<evidence type="ECO:0000256" key="4">
    <source>
        <dbReference type="ARBA" id="ARBA00022679"/>
    </source>
</evidence>
<dbReference type="PANTHER" id="PTHR43442:SF3">
    <property type="entry name" value="GLUCONOKINASE-RELATED"/>
    <property type="match status" value="1"/>
</dbReference>
<dbReference type="AlphaFoldDB" id="A0A556ATV9"/>
<evidence type="ECO:0000256" key="1">
    <source>
        <dbReference type="ARBA" id="ARBA00004761"/>
    </source>
</evidence>
<keyword evidence="5 10" id="KW-0547">Nucleotide-binding</keyword>
<evidence type="ECO:0000313" key="12">
    <source>
        <dbReference type="EMBL" id="TSH95845.1"/>
    </source>
</evidence>
<evidence type="ECO:0000256" key="6">
    <source>
        <dbReference type="ARBA" id="ARBA00022777"/>
    </source>
</evidence>
<keyword evidence="6 10" id="KW-0418">Kinase</keyword>
<evidence type="ECO:0000313" key="13">
    <source>
        <dbReference type="Proteomes" id="UP000318405"/>
    </source>
</evidence>
<comment type="similarity">
    <text evidence="2 10">Belongs to the gluconokinase GntK/GntV family.</text>
</comment>
<sequence>MAPPRALHSLPPEGASASSGRPGTGIKPVAVVMGVSGSGKTTLARRLAEALSWPFQEGDDLHPPGNIAKLNAGTALTDADRAPWLDAIRAWIATREAAGGGGTLSCSALRRRYRDYIREHHPSVCLIYLRGTYEALSERLDGRKGHFMASSLLASQLATLEEPDEDEPVLVLDIGIPLDTKVRQAVEWLARCAQRPGVPHRTEGKA</sequence>
<dbReference type="InterPro" id="IPR006001">
    <property type="entry name" value="Therm_gnt_kin"/>
</dbReference>
<dbReference type="SUPFAM" id="SSF52540">
    <property type="entry name" value="P-loop containing nucleoside triphosphate hydrolases"/>
    <property type="match status" value="1"/>
</dbReference>
<comment type="caution">
    <text evidence="12">The sequence shown here is derived from an EMBL/GenBank/DDBJ whole genome shotgun (WGS) entry which is preliminary data.</text>
</comment>
<dbReference type="PANTHER" id="PTHR43442">
    <property type="entry name" value="GLUCONOKINASE-RELATED"/>
    <property type="match status" value="1"/>
</dbReference>
<keyword evidence="7 10" id="KW-0067">ATP-binding</keyword>
<accession>A0A556ATV9</accession>
<dbReference type="NCBIfam" id="TIGR01313">
    <property type="entry name" value="therm_gnt_kin"/>
    <property type="match status" value="1"/>
</dbReference>
<evidence type="ECO:0000256" key="8">
    <source>
        <dbReference type="ARBA" id="ARBA00023064"/>
    </source>
</evidence>
<dbReference type="GO" id="GO:0005524">
    <property type="term" value="F:ATP binding"/>
    <property type="evidence" value="ECO:0007669"/>
    <property type="project" value="UniProtKB-KW"/>
</dbReference>
<comment type="pathway">
    <text evidence="1">Carbohydrate acid metabolism.</text>
</comment>
<dbReference type="Gene3D" id="3.40.50.300">
    <property type="entry name" value="P-loop containing nucleotide triphosphate hydrolases"/>
    <property type="match status" value="1"/>
</dbReference>
<evidence type="ECO:0000256" key="2">
    <source>
        <dbReference type="ARBA" id="ARBA00008420"/>
    </source>
</evidence>
<keyword evidence="13" id="KW-1185">Reference proteome</keyword>
<dbReference type="CDD" id="cd02021">
    <property type="entry name" value="GntK"/>
    <property type="match status" value="1"/>
</dbReference>
<dbReference type="FunFam" id="3.40.50.300:FF:000522">
    <property type="entry name" value="Gluconokinase"/>
    <property type="match status" value="1"/>
</dbReference>
<name>A0A556ATV9_9BURK</name>
<comment type="catalytic activity">
    <reaction evidence="9 10">
        <text>D-gluconate + ATP = 6-phospho-D-gluconate + ADP + H(+)</text>
        <dbReference type="Rhea" id="RHEA:19433"/>
        <dbReference type="ChEBI" id="CHEBI:15378"/>
        <dbReference type="ChEBI" id="CHEBI:18391"/>
        <dbReference type="ChEBI" id="CHEBI:30616"/>
        <dbReference type="ChEBI" id="CHEBI:58759"/>
        <dbReference type="ChEBI" id="CHEBI:456216"/>
        <dbReference type="EC" id="2.7.1.12"/>
    </reaction>
</comment>
<protein>
    <recommendedName>
        <fullName evidence="3 10">Gluconokinase</fullName>
        <ecNumber evidence="3 10">2.7.1.12</ecNumber>
    </recommendedName>
</protein>
<evidence type="ECO:0000256" key="10">
    <source>
        <dbReference type="RuleBase" id="RU363066"/>
    </source>
</evidence>
<dbReference type="InterPro" id="IPR027417">
    <property type="entry name" value="P-loop_NTPase"/>
</dbReference>
<proteinExistence type="inferred from homology"/>
<evidence type="ECO:0000256" key="5">
    <source>
        <dbReference type="ARBA" id="ARBA00022741"/>
    </source>
</evidence>
<dbReference type="GO" id="GO:0046316">
    <property type="term" value="F:gluconokinase activity"/>
    <property type="evidence" value="ECO:0007669"/>
    <property type="project" value="UniProtKB-EC"/>
</dbReference>
<dbReference type="GO" id="GO:0005737">
    <property type="term" value="C:cytoplasm"/>
    <property type="evidence" value="ECO:0007669"/>
    <property type="project" value="TreeGrafter"/>
</dbReference>
<evidence type="ECO:0000256" key="9">
    <source>
        <dbReference type="ARBA" id="ARBA00048090"/>
    </source>
</evidence>
<keyword evidence="4 10" id="KW-0808">Transferase</keyword>
<gene>
    <name evidence="12" type="ORF">FOZ76_10575</name>
</gene>
<dbReference type="Pfam" id="PF13671">
    <property type="entry name" value="AAA_33"/>
    <property type="match status" value="1"/>
</dbReference>
<dbReference type="EC" id="2.7.1.12" evidence="3 10"/>
<dbReference type="Proteomes" id="UP000318405">
    <property type="component" value="Unassembled WGS sequence"/>
</dbReference>
<dbReference type="EMBL" id="VLTJ01000020">
    <property type="protein sequence ID" value="TSH95845.1"/>
    <property type="molecule type" value="Genomic_DNA"/>
</dbReference>
<feature type="region of interest" description="Disordered" evidence="11">
    <location>
        <begin position="1"/>
        <end position="23"/>
    </location>
</feature>
<evidence type="ECO:0000256" key="3">
    <source>
        <dbReference type="ARBA" id="ARBA00012054"/>
    </source>
</evidence>
<evidence type="ECO:0000256" key="11">
    <source>
        <dbReference type="SAM" id="MobiDB-lite"/>
    </source>
</evidence>
<evidence type="ECO:0000256" key="7">
    <source>
        <dbReference type="ARBA" id="ARBA00022840"/>
    </source>
</evidence>
<reference evidence="12 13" key="1">
    <citation type="submission" date="2019-07" db="EMBL/GenBank/DDBJ databases">
        <title>Qingshengfaniella alkalisoli gen. nov., sp. nov., isolated from saline soil.</title>
        <authorList>
            <person name="Xu L."/>
            <person name="Huang X.-X."/>
            <person name="Sun J.-Q."/>
        </authorList>
    </citation>
    <scope>NUCLEOTIDE SEQUENCE [LARGE SCALE GENOMIC DNA]</scope>
    <source>
        <strain evidence="12 13">DSM 27279</strain>
    </source>
</reference>
<keyword evidence="8" id="KW-0311">Gluconate utilization</keyword>